<gene>
    <name evidence="1" type="ORF">TQ35_0006255</name>
</gene>
<sequence length="214" mass="24557">MNLDTVGKGISFKFYSAYYPPKYAKLKANSLEELYDKVSIADKHSIFYHVFHPTLSSHAVPEDLPNDFVFWARDSLHDEELADILADLPGAEPLNVEDIRREILEVLKTCGVTNRVGEYPFVFMSFVPVVYYTGVEVKTLAEFLDAVTTVHARSIFYHFVYKRVIGEKTRNDFSDWLESNFGLTALANKLSKLNPQTYAVEEKFRGDLLEVLER</sequence>
<accession>A0ACC6TPI3</accession>
<reference evidence="1" key="1">
    <citation type="submission" date="2024-07" db="EMBL/GenBank/DDBJ databases">
        <title>Metagenome and Metagenome-Assembled Genomes of Archaea from a hot spring from the geothermal field of Los Azufres, Mexico.</title>
        <authorList>
            <person name="Marin-Paredes R."/>
            <person name="Martinez-Romero E."/>
            <person name="Servin-Garciduenas L.E."/>
        </authorList>
    </citation>
    <scope>NUCLEOTIDE SEQUENCE</scope>
    <source>
        <strain evidence="1">AZ1-454</strain>
    </source>
</reference>
<evidence type="ECO:0000313" key="2">
    <source>
        <dbReference type="Proteomes" id="UP000053480"/>
    </source>
</evidence>
<organism evidence="1 2">
    <name type="scientific">Candidatus Aramenus sulfurataquae</name>
    <dbReference type="NCBI Taxonomy" id="1326980"/>
    <lineage>
        <taxon>Archaea</taxon>
        <taxon>Thermoproteota</taxon>
        <taxon>Thermoprotei</taxon>
        <taxon>Sulfolobales</taxon>
        <taxon>Sulfolobaceae</taxon>
        <taxon>Candidatus Aramenus</taxon>
    </lineage>
</organism>
<dbReference type="EMBL" id="JZWS03000007">
    <property type="protein sequence ID" value="MEW9491787.1"/>
    <property type="molecule type" value="Genomic_DNA"/>
</dbReference>
<comment type="caution">
    <text evidence="1">The sequence shown here is derived from an EMBL/GenBank/DDBJ whole genome shotgun (WGS) entry which is preliminary data.</text>
</comment>
<protein>
    <submittedName>
        <fullName evidence="1">DUF5752 family protein</fullName>
    </submittedName>
</protein>
<name>A0ACC6TPI3_9CREN</name>
<proteinExistence type="predicted"/>
<dbReference type="Proteomes" id="UP000053480">
    <property type="component" value="Unassembled WGS sequence"/>
</dbReference>
<evidence type="ECO:0000313" key="1">
    <source>
        <dbReference type="EMBL" id="MEW9491787.1"/>
    </source>
</evidence>